<dbReference type="SMART" id="SM00186">
    <property type="entry name" value="FBG"/>
    <property type="match status" value="1"/>
</dbReference>
<dbReference type="Gene3D" id="3.90.215.10">
    <property type="entry name" value="Gamma Fibrinogen, chain A, domain 1"/>
    <property type="match status" value="1"/>
</dbReference>
<dbReference type="Pfam" id="PF00147">
    <property type="entry name" value="Fibrinogen_C"/>
    <property type="match status" value="1"/>
</dbReference>
<evidence type="ECO:0000256" key="1">
    <source>
        <dbReference type="SAM" id="SignalP"/>
    </source>
</evidence>
<dbReference type="AlphaFoldDB" id="A0A182JV12"/>
<proteinExistence type="predicted"/>
<dbReference type="VEuPathDB" id="VectorBase:ACHR002344"/>
<feature type="chain" id="PRO_5008124784" description="Fibrinogen C-terminal domain-containing protein" evidence="1">
    <location>
        <begin position="19"/>
        <end position="280"/>
    </location>
</feature>
<sequence length="280" mass="31943">MLLAVVFLVFGAVQITNHQHLLNAHRIDLQGFHFELLLTHLTELENRLQTTLHEIAQNQSQQLEQLKLLRYQCDSTLLHSDTLQPNSNYRLENISGLSNVPSLDGEWIVFQYRSNGSVDFNRTWDEYRTGFGSTRGEHWLGLAALEQILTKRSHELLIVMENFKGTTVYAHYAAFRIGTEQEKYAITTVGKYDGTAGDSLSFHNGSKFTTFDQDNDRHTLNCATVYGGGWWFKDCYSCFLNGVYITTSQGMEKGLIWYSFTGPFESLKSTKMMIRPTGAL</sequence>
<organism evidence="3 4">
    <name type="scientific">Anopheles christyi</name>
    <dbReference type="NCBI Taxonomy" id="43041"/>
    <lineage>
        <taxon>Eukaryota</taxon>
        <taxon>Metazoa</taxon>
        <taxon>Ecdysozoa</taxon>
        <taxon>Arthropoda</taxon>
        <taxon>Hexapoda</taxon>
        <taxon>Insecta</taxon>
        <taxon>Pterygota</taxon>
        <taxon>Neoptera</taxon>
        <taxon>Endopterygota</taxon>
        <taxon>Diptera</taxon>
        <taxon>Nematocera</taxon>
        <taxon>Culicoidea</taxon>
        <taxon>Culicidae</taxon>
        <taxon>Anophelinae</taxon>
        <taxon>Anopheles</taxon>
    </lineage>
</organism>
<feature type="signal peptide" evidence="1">
    <location>
        <begin position="1"/>
        <end position="18"/>
    </location>
</feature>
<evidence type="ECO:0000259" key="2">
    <source>
        <dbReference type="PROSITE" id="PS51406"/>
    </source>
</evidence>
<dbReference type="PANTHER" id="PTHR19143">
    <property type="entry name" value="FIBRINOGEN/TENASCIN/ANGIOPOEITIN"/>
    <property type="match status" value="1"/>
</dbReference>
<evidence type="ECO:0000313" key="4">
    <source>
        <dbReference type="Proteomes" id="UP000075881"/>
    </source>
</evidence>
<name>A0A182JV12_9DIPT</name>
<dbReference type="InterPro" id="IPR050373">
    <property type="entry name" value="Fibrinogen_C-term_domain"/>
</dbReference>
<keyword evidence="4" id="KW-1185">Reference proteome</keyword>
<dbReference type="PROSITE" id="PS51406">
    <property type="entry name" value="FIBRINOGEN_C_2"/>
    <property type="match status" value="1"/>
</dbReference>
<keyword evidence="1" id="KW-0732">Signal</keyword>
<dbReference type="CDD" id="cd00087">
    <property type="entry name" value="FReD"/>
    <property type="match status" value="1"/>
</dbReference>
<evidence type="ECO:0000313" key="3">
    <source>
        <dbReference type="EnsemblMetazoa" id="ACHR002344-PA"/>
    </source>
</evidence>
<dbReference type="SUPFAM" id="SSF56496">
    <property type="entry name" value="Fibrinogen C-terminal domain-like"/>
    <property type="match status" value="1"/>
</dbReference>
<accession>A0A182JV12</accession>
<reference evidence="3" key="2">
    <citation type="submission" date="2020-05" db="UniProtKB">
        <authorList>
            <consortium name="EnsemblMetazoa"/>
        </authorList>
    </citation>
    <scope>IDENTIFICATION</scope>
    <source>
        <strain evidence="3">ACHKN1017</strain>
    </source>
</reference>
<feature type="domain" description="Fibrinogen C-terminal" evidence="2">
    <location>
        <begin position="64"/>
        <end position="278"/>
    </location>
</feature>
<dbReference type="InterPro" id="IPR036056">
    <property type="entry name" value="Fibrinogen-like_C"/>
</dbReference>
<dbReference type="Proteomes" id="UP000075881">
    <property type="component" value="Unassembled WGS sequence"/>
</dbReference>
<dbReference type="GO" id="GO:0005615">
    <property type="term" value="C:extracellular space"/>
    <property type="evidence" value="ECO:0007669"/>
    <property type="project" value="TreeGrafter"/>
</dbReference>
<protein>
    <recommendedName>
        <fullName evidence="2">Fibrinogen C-terminal domain-containing protein</fullName>
    </recommendedName>
</protein>
<dbReference type="InterPro" id="IPR002181">
    <property type="entry name" value="Fibrinogen_a/b/g_C_dom"/>
</dbReference>
<dbReference type="EnsemblMetazoa" id="ACHR002344-RA">
    <property type="protein sequence ID" value="ACHR002344-PA"/>
    <property type="gene ID" value="ACHR002344"/>
</dbReference>
<dbReference type="InterPro" id="IPR014716">
    <property type="entry name" value="Fibrinogen_a/b/g_C_1"/>
</dbReference>
<dbReference type="PANTHER" id="PTHR19143:SF327">
    <property type="entry name" value="FI21813P1-RELATED"/>
    <property type="match status" value="1"/>
</dbReference>
<reference evidence="4" key="1">
    <citation type="submission" date="2013-03" db="EMBL/GenBank/DDBJ databases">
        <title>The Genome Sequence of Anopheles christyi ACHKN1017.</title>
        <authorList>
            <consortium name="The Broad Institute Genomics Platform"/>
            <person name="Neafsey D.E."/>
            <person name="Besansky N."/>
            <person name="Walker B."/>
            <person name="Young S.K."/>
            <person name="Zeng Q."/>
            <person name="Gargeya S."/>
            <person name="Fitzgerald M."/>
            <person name="Haas B."/>
            <person name="Abouelleil A."/>
            <person name="Allen A.W."/>
            <person name="Alvarado L."/>
            <person name="Arachchi H.M."/>
            <person name="Berlin A.M."/>
            <person name="Chapman S.B."/>
            <person name="Gainer-Dewar J."/>
            <person name="Goldberg J."/>
            <person name="Griggs A."/>
            <person name="Gujja S."/>
            <person name="Hansen M."/>
            <person name="Howarth C."/>
            <person name="Imamovic A."/>
            <person name="Ireland A."/>
            <person name="Larimer J."/>
            <person name="McCowan C."/>
            <person name="Murphy C."/>
            <person name="Pearson M."/>
            <person name="Poon T.W."/>
            <person name="Priest M."/>
            <person name="Roberts A."/>
            <person name="Saif S."/>
            <person name="Shea T."/>
            <person name="Sisk P."/>
            <person name="Sykes S."/>
            <person name="Wortman J."/>
            <person name="Nusbaum C."/>
            <person name="Birren B."/>
        </authorList>
    </citation>
    <scope>NUCLEOTIDE SEQUENCE [LARGE SCALE GENOMIC DNA]</scope>
    <source>
        <strain evidence="4">ACHKN1017</strain>
    </source>
</reference>
<dbReference type="STRING" id="43041.A0A182JV12"/>